<dbReference type="Gene3D" id="4.10.240.10">
    <property type="entry name" value="Zn(2)-C6 fungal-type DNA-binding domain"/>
    <property type="match status" value="1"/>
</dbReference>
<feature type="compositionally biased region" description="Polar residues" evidence="3">
    <location>
        <begin position="273"/>
        <end position="292"/>
    </location>
</feature>
<evidence type="ECO:0000259" key="4">
    <source>
        <dbReference type="PROSITE" id="PS50048"/>
    </source>
</evidence>
<dbReference type="PANTHER" id="PTHR31001:SF81">
    <property type="entry name" value="ZN(II)2CYS6 TRANSCRIPTION FACTOR"/>
    <property type="match status" value="1"/>
</dbReference>
<evidence type="ECO:0000256" key="2">
    <source>
        <dbReference type="ARBA" id="ARBA00023242"/>
    </source>
</evidence>
<dbReference type="InterPro" id="IPR036864">
    <property type="entry name" value="Zn2-C6_fun-type_DNA-bd_sf"/>
</dbReference>
<comment type="subcellular location">
    <subcellularLocation>
        <location evidence="1">Nucleus</location>
    </subcellularLocation>
</comment>
<dbReference type="SMART" id="SM00066">
    <property type="entry name" value="GAL4"/>
    <property type="match status" value="1"/>
</dbReference>
<dbReference type="InterPro" id="IPR050613">
    <property type="entry name" value="Sec_Metabolite_Reg"/>
</dbReference>
<protein>
    <recommendedName>
        <fullName evidence="4">Zn(2)-C6 fungal-type domain-containing protein</fullName>
    </recommendedName>
</protein>
<dbReference type="PROSITE" id="PS50048">
    <property type="entry name" value="ZN2_CY6_FUNGAL_2"/>
    <property type="match status" value="1"/>
</dbReference>
<dbReference type="InterPro" id="IPR001138">
    <property type="entry name" value="Zn2Cys6_DnaBD"/>
</dbReference>
<gene>
    <name evidence="5" type="ORF">VKT23_007876</name>
</gene>
<dbReference type="Proteomes" id="UP001498398">
    <property type="component" value="Unassembled WGS sequence"/>
</dbReference>
<dbReference type="SUPFAM" id="SSF57701">
    <property type="entry name" value="Zn2/Cys6 DNA-binding domain"/>
    <property type="match status" value="1"/>
</dbReference>
<evidence type="ECO:0000256" key="3">
    <source>
        <dbReference type="SAM" id="MobiDB-lite"/>
    </source>
</evidence>
<proteinExistence type="predicted"/>
<feature type="compositionally biased region" description="Polar residues" evidence="3">
    <location>
        <begin position="177"/>
        <end position="188"/>
    </location>
</feature>
<feature type="domain" description="Zn(2)-C6 fungal-type" evidence="4">
    <location>
        <begin position="37"/>
        <end position="68"/>
    </location>
</feature>
<feature type="compositionally biased region" description="Low complexity" evidence="3">
    <location>
        <begin position="410"/>
        <end position="439"/>
    </location>
</feature>
<sequence length="482" mass="52175">MNSDQYQPLQLKGEIMDLEFTIDTDHRKRRRNRTTQSCLNCHTSKRKCDRKRPCQRCIQLGLTGLCVYEIDDPALRDDPTIDETTRLRNRIAELESLVRELRGKPHPRWADANFRDGDPNEKWHSRASKCLPAKHMQQRRAPSPAPELVEDHSTAPISIVNGHGRAHTSTLLTPIKTEATSDPTQQLYRFSASPGPGSAMRYHNFQSDIRTSPTNSPSSVYENGGNPNRSPYQTHPSINPSASNGSGPSSSYSDGGSSTGYPGHSHTHDDSRGYNNHYSGSRGSPPHNTNSTYCPCRTNPNLTHAYISLSQQLQSTLHVVRQITHHPSDTGCSLYRRMVDLNAVIHGSDAEFHGHHSRAEPSSSSSSHSQSAYDSTTPPESELGSDAILSPLSAASGAGSFHTGSPMSPGAVSVGSHGHPHGVGVVSSSPHAVSSVGVGGVSPHEWNHPMVSPVSSVGGAGYNPYFSMAQPEHGVYSHVISG</sequence>
<dbReference type="PANTHER" id="PTHR31001">
    <property type="entry name" value="UNCHARACTERIZED TRANSCRIPTIONAL REGULATORY PROTEIN"/>
    <property type="match status" value="1"/>
</dbReference>
<feature type="region of interest" description="Disordered" evidence="3">
    <location>
        <begin position="352"/>
        <end position="385"/>
    </location>
</feature>
<name>A0ABR1JNC1_9AGAR</name>
<feature type="region of interest" description="Disordered" evidence="3">
    <location>
        <begin position="131"/>
        <end position="151"/>
    </location>
</feature>
<keyword evidence="2" id="KW-0539">Nucleus</keyword>
<evidence type="ECO:0000313" key="5">
    <source>
        <dbReference type="EMBL" id="KAK7462275.1"/>
    </source>
</evidence>
<feature type="compositionally biased region" description="Polar residues" evidence="3">
    <location>
        <begin position="204"/>
        <end position="235"/>
    </location>
</feature>
<organism evidence="5 6">
    <name type="scientific">Marasmiellus scandens</name>
    <dbReference type="NCBI Taxonomy" id="2682957"/>
    <lineage>
        <taxon>Eukaryota</taxon>
        <taxon>Fungi</taxon>
        <taxon>Dikarya</taxon>
        <taxon>Basidiomycota</taxon>
        <taxon>Agaricomycotina</taxon>
        <taxon>Agaricomycetes</taxon>
        <taxon>Agaricomycetidae</taxon>
        <taxon>Agaricales</taxon>
        <taxon>Marasmiineae</taxon>
        <taxon>Omphalotaceae</taxon>
        <taxon>Marasmiellus</taxon>
    </lineage>
</organism>
<accession>A0ABR1JNC1</accession>
<feature type="compositionally biased region" description="Low complexity" evidence="3">
    <location>
        <begin position="236"/>
        <end position="263"/>
    </location>
</feature>
<dbReference type="Pfam" id="PF00172">
    <property type="entry name" value="Zn_clus"/>
    <property type="match status" value="1"/>
</dbReference>
<feature type="compositionally biased region" description="Low complexity" evidence="3">
    <location>
        <begin position="362"/>
        <end position="371"/>
    </location>
</feature>
<reference evidence="5 6" key="1">
    <citation type="submission" date="2024-01" db="EMBL/GenBank/DDBJ databases">
        <title>A draft genome for the cacao thread blight pathogen Marasmiellus scandens.</title>
        <authorList>
            <person name="Baruah I.K."/>
            <person name="Leung J."/>
            <person name="Bukari Y."/>
            <person name="Amoako-Attah I."/>
            <person name="Meinhardt L.W."/>
            <person name="Bailey B.A."/>
            <person name="Cohen S.P."/>
        </authorList>
    </citation>
    <scope>NUCLEOTIDE SEQUENCE [LARGE SCALE GENOMIC DNA]</scope>
    <source>
        <strain evidence="5 6">GH-19</strain>
    </source>
</reference>
<comment type="caution">
    <text evidence="5">The sequence shown here is derived from an EMBL/GenBank/DDBJ whole genome shotgun (WGS) entry which is preliminary data.</text>
</comment>
<feature type="region of interest" description="Disordered" evidence="3">
    <location>
        <begin position="398"/>
        <end position="439"/>
    </location>
</feature>
<dbReference type="PROSITE" id="PS00463">
    <property type="entry name" value="ZN2_CY6_FUNGAL_1"/>
    <property type="match status" value="1"/>
</dbReference>
<evidence type="ECO:0000256" key="1">
    <source>
        <dbReference type="ARBA" id="ARBA00004123"/>
    </source>
</evidence>
<dbReference type="EMBL" id="JBANRG010000011">
    <property type="protein sequence ID" value="KAK7462275.1"/>
    <property type="molecule type" value="Genomic_DNA"/>
</dbReference>
<feature type="region of interest" description="Disordered" evidence="3">
    <location>
        <begin position="177"/>
        <end position="292"/>
    </location>
</feature>
<keyword evidence="6" id="KW-1185">Reference proteome</keyword>
<dbReference type="CDD" id="cd00067">
    <property type="entry name" value="GAL4"/>
    <property type="match status" value="1"/>
</dbReference>
<evidence type="ECO:0000313" key="6">
    <source>
        <dbReference type="Proteomes" id="UP001498398"/>
    </source>
</evidence>